<proteinExistence type="predicted"/>
<comment type="caution">
    <text evidence="1">The sequence shown here is derived from an EMBL/GenBank/DDBJ whole genome shotgun (WGS) entry which is preliminary data.</text>
</comment>
<organism evidence="1 2">
    <name type="scientific">Cuscuta australis</name>
    <dbReference type="NCBI Taxonomy" id="267555"/>
    <lineage>
        <taxon>Eukaryota</taxon>
        <taxon>Viridiplantae</taxon>
        <taxon>Streptophyta</taxon>
        <taxon>Embryophyta</taxon>
        <taxon>Tracheophyta</taxon>
        <taxon>Spermatophyta</taxon>
        <taxon>Magnoliopsida</taxon>
        <taxon>eudicotyledons</taxon>
        <taxon>Gunneridae</taxon>
        <taxon>Pentapetalae</taxon>
        <taxon>asterids</taxon>
        <taxon>lamiids</taxon>
        <taxon>Solanales</taxon>
        <taxon>Convolvulaceae</taxon>
        <taxon>Cuscuteae</taxon>
        <taxon>Cuscuta</taxon>
        <taxon>Cuscuta subgen. Grammica</taxon>
        <taxon>Cuscuta sect. Cleistogrammica</taxon>
    </lineage>
</organism>
<evidence type="ECO:0000313" key="2">
    <source>
        <dbReference type="Proteomes" id="UP000249390"/>
    </source>
</evidence>
<dbReference type="AlphaFoldDB" id="A0A328CZV2"/>
<dbReference type="Proteomes" id="UP000249390">
    <property type="component" value="Unassembled WGS sequence"/>
</dbReference>
<evidence type="ECO:0000313" key="1">
    <source>
        <dbReference type="EMBL" id="RAL39017.1"/>
    </source>
</evidence>
<protein>
    <submittedName>
        <fullName evidence="1">Uncharacterized protein</fullName>
    </submittedName>
</protein>
<gene>
    <name evidence="1" type="ORF">DM860_011503</name>
</gene>
<dbReference type="PANTHER" id="PTHR36074:SF1">
    <property type="entry name" value="ISOPENTENYL-DIPHOSPHATE DELTA-ISOMERASE"/>
    <property type="match status" value="1"/>
</dbReference>
<dbReference type="PANTHER" id="PTHR36074">
    <property type="entry name" value="ISOPENTENYL-DIPHOSPHATE DELTA-ISOMERASE"/>
    <property type="match status" value="1"/>
</dbReference>
<keyword evidence="2" id="KW-1185">Reference proteome</keyword>
<dbReference type="EMBL" id="NQVE01000203">
    <property type="protein sequence ID" value="RAL39017.1"/>
    <property type="molecule type" value="Genomic_DNA"/>
</dbReference>
<name>A0A328CZV2_9ASTE</name>
<reference evidence="1 2" key="1">
    <citation type="submission" date="2018-06" db="EMBL/GenBank/DDBJ databases">
        <title>The Genome of Cuscuta australis (Dodder) Provides Insight into the Evolution of Plant Parasitism.</title>
        <authorList>
            <person name="Liu H."/>
        </authorList>
    </citation>
    <scope>NUCLEOTIDE SEQUENCE [LARGE SCALE GENOMIC DNA]</scope>
    <source>
        <strain evidence="2">cv. Yunnan</strain>
        <tissue evidence="1">Vines</tissue>
    </source>
</reference>
<sequence length="322" mass="35372">MAGIAIVLDLLRTHPSLNGQTLHSYGLFSSKVAASAAKASLAFAATTPFAYRPFVGYSGARVAFCDAGQGLTEDYISSLRSDSTVNVDDYSSKIYIVEQKALLSAFHWRNFALTLLRSFLYNYLPIVESRLKIENAEDDDGDFLEDDHEERPVDLITPFKASVKHICRETTVTTTRRVLERFAVHYVSQRMAWKLLKDVPRSAARKAGRGMPTFVYICSVSRTTFRGCCLGVLASLIVQVGVDIYGFFKSTSDNEERLRLLGKKVYNTTLRCAASLVLASIGAGIGAAFIQPTTGQWIGCALGDIAGPYIVAMLSDKVHLQL</sequence>
<accession>A0A328CZV2</accession>